<sequence length="163" mass="18418">MLEQWASQACPCRPNSQPVVKRLRPPEPARRMSSARGPRRTEDPVGQEAAPEVEGAAVPRAYEGTFVYRLYDEEGNLLYVGAANRPEERWGDHANKPWWQAVARTELHHYPTRKEALEAEARAIKLESPLHNQVVPNADGSVRGAHLREDSPALARRRTKRTP</sequence>
<gene>
    <name evidence="3" type="ORF">EBO15_30045</name>
</gene>
<dbReference type="Pfam" id="PF01541">
    <property type="entry name" value="GIY-YIG"/>
    <property type="match status" value="1"/>
</dbReference>
<feature type="region of interest" description="Disordered" evidence="1">
    <location>
        <begin position="132"/>
        <end position="163"/>
    </location>
</feature>
<reference evidence="3 4" key="1">
    <citation type="submission" date="2018-10" db="EMBL/GenBank/DDBJ databases">
        <title>Isolation from soil.</title>
        <authorList>
            <person name="Hu J."/>
        </authorList>
    </citation>
    <scope>NUCLEOTIDE SEQUENCE [LARGE SCALE GENOMIC DNA]</scope>
    <source>
        <strain evidence="3 4">NEAU-Ht49</strain>
    </source>
</reference>
<dbReference type="InterPro" id="IPR035901">
    <property type="entry name" value="GIY-YIG_endonuc_sf"/>
</dbReference>
<dbReference type="EMBL" id="RFFG01000070">
    <property type="protein sequence ID" value="RMI39295.1"/>
    <property type="molecule type" value="Genomic_DNA"/>
</dbReference>
<keyword evidence="4" id="KW-1185">Reference proteome</keyword>
<dbReference type="PROSITE" id="PS50164">
    <property type="entry name" value="GIY_YIG"/>
    <property type="match status" value="1"/>
</dbReference>
<feature type="domain" description="GIY-YIG" evidence="2">
    <location>
        <begin position="63"/>
        <end position="133"/>
    </location>
</feature>
<dbReference type="AlphaFoldDB" id="A0A3M2LTC8"/>
<organism evidence="3 4">
    <name type="scientific">Actinomadura harenae</name>
    <dbReference type="NCBI Taxonomy" id="2483351"/>
    <lineage>
        <taxon>Bacteria</taxon>
        <taxon>Bacillati</taxon>
        <taxon>Actinomycetota</taxon>
        <taxon>Actinomycetes</taxon>
        <taxon>Streptosporangiales</taxon>
        <taxon>Thermomonosporaceae</taxon>
        <taxon>Actinomadura</taxon>
    </lineage>
</organism>
<evidence type="ECO:0000313" key="4">
    <source>
        <dbReference type="Proteomes" id="UP000282674"/>
    </source>
</evidence>
<evidence type="ECO:0000259" key="2">
    <source>
        <dbReference type="PROSITE" id="PS50164"/>
    </source>
</evidence>
<accession>A0A3M2LTC8</accession>
<name>A0A3M2LTC8_9ACTN</name>
<comment type="caution">
    <text evidence="3">The sequence shown here is derived from an EMBL/GenBank/DDBJ whole genome shotgun (WGS) entry which is preliminary data.</text>
</comment>
<proteinExistence type="predicted"/>
<dbReference type="SMART" id="SM00465">
    <property type="entry name" value="GIYc"/>
    <property type="match status" value="1"/>
</dbReference>
<evidence type="ECO:0000256" key="1">
    <source>
        <dbReference type="SAM" id="MobiDB-lite"/>
    </source>
</evidence>
<dbReference type="Proteomes" id="UP000282674">
    <property type="component" value="Unassembled WGS sequence"/>
</dbReference>
<protein>
    <submittedName>
        <fullName evidence="3">GIY-YIG nuclease family protein</fullName>
    </submittedName>
</protein>
<feature type="region of interest" description="Disordered" evidence="1">
    <location>
        <begin position="1"/>
        <end position="54"/>
    </location>
</feature>
<dbReference type="InterPro" id="IPR000305">
    <property type="entry name" value="GIY-YIG_endonuc"/>
</dbReference>
<dbReference type="CDD" id="cd00719">
    <property type="entry name" value="GIY-YIG_SF"/>
    <property type="match status" value="1"/>
</dbReference>
<dbReference type="SUPFAM" id="SSF82771">
    <property type="entry name" value="GIY-YIG endonuclease"/>
    <property type="match status" value="1"/>
</dbReference>
<evidence type="ECO:0000313" key="3">
    <source>
        <dbReference type="EMBL" id="RMI39295.1"/>
    </source>
</evidence>